<keyword evidence="6" id="KW-0175">Coiled coil</keyword>
<gene>
    <name evidence="10" type="primary">yjjP</name>
    <name evidence="10" type="ORF">Q31b_07110</name>
</gene>
<evidence type="ECO:0000256" key="3">
    <source>
        <dbReference type="ARBA" id="ARBA00022989"/>
    </source>
</evidence>
<feature type="transmembrane region" description="Helical" evidence="7">
    <location>
        <begin position="320"/>
        <end position="339"/>
    </location>
</feature>
<feature type="transmembrane region" description="Helical" evidence="7">
    <location>
        <begin position="269"/>
        <end position="290"/>
    </location>
</feature>
<feature type="transmembrane region" description="Helical" evidence="7">
    <location>
        <begin position="225"/>
        <end position="249"/>
    </location>
</feature>
<dbReference type="Pfam" id="PF12821">
    <property type="entry name" value="ThrE_2"/>
    <property type="match status" value="1"/>
</dbReference>
<dbReference type="RefSeq" id="WP_146598222.1">
    <property type="nucleotide sequence ID" value="NZ_SJPY01000001.1"/>
</dbReference>
<dbReference type="GO" id="GO:0022857">
    <property type="term" value="F:transmembrane transporter activity"/>
    <property type="evidence" value="ECO:0007669"/>
    <property type="project" value="InterPro"/>
</dbReference>
<feature type="transmembrane region" description="Helical" evidence="7">
    <location>
        <begin position="113"/>
        <end position="133"/>
    </location>
</feature>
<dbReference type="OrthoDB" id="5295394at2"/>
<comment type="similarity">
    <text evidence="5">Belongs to the ThrE exporter (TC 2.A.79) family.</text>
</comment>
<reference evidence="10 11" key="1">
    <citation type="submission" date="2019-02" db="EMBL/GenBank/DDBJ databases">
        <title>Deep-cultivation of Planctomycetes and their phenomic and genomic characterization uncovers novel biology.</title>
        <authorList>
            <person name="Wiegand S."/>
            <person name="Jogler M."/>
            <person name="Boedeker C."/>
            <person name="Pinto D."/>
            <person name="Vollmers J."/>
            <person name="Rivas-Marin E."/>
            <person name="Kohn T."/>
            <person name="Peeters S.H."/>
            <person name="Heuer A."/>
            <person name="Rast P."/>
            <person name="Oberbeckmann S."/>
            <person name="Bunk B."/>
            <person name="Jeske O."/>
            <person name="Meyerdierks A."/>
            <person name="Storesund J.E."/>
            <person name="Kallscheuer N."/>
            <person name="Luecker S."/>
            <person name="Lage O.M."/>
            <person name="Pohl T."/>
            <person name="Merkel B.J."/>
            <person name="Hornburger P."/>
            <person name="Mueller R.-W."/>
            <person name="Bruemmer F."/>
            <person name="Labrenz M."/>
            <person name="Spormann A.M."/>
            <person name="Op Den Camp H."/>
            <person name="Overmann J."/>
            <person name="Amann R."/>
            <person name="Jetten M.S.M."/>
            <person name="Mascher T."/>
            <person name="Medema M.H."/>
            <person name="Devos D.P."/>
            <person name="Kaster A.-K."/>
            <person name="Ovreas L."/>
            <person name="Rohde M."/>
            <person name="Galperin M.Y."/>
            <person name="Jogler C."/>
        </authorList>
    </citation>
    <scope>NUCLEOTIDE SEQUENCE [LARGE SCALE GENOMIC DNA]</scope>
    <source>
        <strain evidence="10 11">Q31b</strain>
    </source>
</reference>
<comment type="caution">
    <text evidence="10">The sequence shown here is derived from an EMBL/GenBank/DDBJ whole genome shotgun (WGS) entry which is preliminary data.</text>
</comment>
<feature type="transmembrane region" description="Helical" evidence="7">
    <location>
        <begin position="297"/>
        <end position="314"/>
    </location>
</feature>
<accession>A0A5C6EC78</accession>
<feature type="coiled-coil region" evidence="6">
    <location>
        <begin position="83"/>
        <end position="110"/>
    </location>
</feature>
<feature type="transmembrane region" description="Helical" evidence="7">
    <location>
        <begin position="167"/>
        <end position="188"/>
    </location>
</feature>
<dbReference type="InterPro" id="IPR024528">
    <property type="entry name" value="ThrE_2"/>
</dbReference>
<dbReference type="EMBL" id="SJPY01000001">
    <property type="protein sequence ID" value="TWU45537.1"/>
    <property type="molecule type" value="Genomic_DNA"/>
</dbReference>
<dbReference type="InterPro" id="IPR051361">
    <property type="entry name" value="ThrE/Ser_Exporter"/>
</dbReference>
<name>A0A5C6EC78_9BACT</name>
<feature type="transmembrane region" description="Helical" evidence="7">
    <location>
        <begin position="346"/>
        <end position="364"/>
    </location>
</feature>
<dbReference type="Proteomes" id="UP000315471">
    <property type="component" value="Unassembled WGS sequence"/>
</dbReference>
<dbReference type="InterPro" id="IPR010619">
    <property type="entry name" value="ThrE-like_N"/>
</dbReference>
<evidence type="ECO:0000256" key="6">
    <source>
        <dbReference type="SAM" id="Coils"/>
    </source>
</evidence>
<keyword evidence="4 7" id="KW-0472">Membrane</keyword>
<dbReference type="Pfam" id="PF06738">
    <property type="entry name" value="ThrE"/>
    <property type="match status" value="1"/>
</dbReference>
<dbReference type="GO" id="GO:0016020">
    <property type="term" value="C:membrane"/>
    <property type="evidence" value="ECO:0007669"/>
    <property type="project" value="UniProtKB-SubCell"/>
</dbReference>
<feature type="transmembrane region" description="Helical" evidence="7">
    <location>
        <begin position="194"/>
        <end position="213"/>
    </location>
</feature>
<dbReference type="PANTHER" id="PTHR31082:SF4">
    <property type="entry name" value="PHEROMONE-REGULATED MEMBRANE PROTEIN 10"/>
    <property type="match status" value="1"/>
</dbReference>
<keyword evidence="2 7" id="KW-0812">Transmembrane</keyword>
<evidence type="ECO:0000313" key="11">
    <source>
        <dbReference type="Proteomes" id="UP000315471"/>
    </source>
</evidence>
<feature type="domain" description="Threonine/Serine exporter ThrE" evidence="9">
    <location>
        <begin position="278"/>
        <end position="400"/>
    </location>
</feature>
<organism evidence="10 11">
    <name type="scientific">Novipirellula aureliae</name>
    <dbReference type="NCBI Taxonomy" id="2527966"/>
    <lineage>
        <taxon>Bacteria</taxon>
        <taxon>Pseudomonadati</taxon>
        <taxon>Planctomycetota</taxon>
        <taxon>Planctomycetia</taxon>
        <taxon>Pirellulales</taxon>
        <taxon>Pirellulaceae</taxon>
        <taxon>Novipirellula</taxon>
    </lineage>
</organism>
<evidence type="ECO:0000256" key="1">
    <source>
        <dbReference type="ARBA" id="ARBA00004141"/>
    </source>
</evidence>
<dbReference type="AlphaFoldDB" id="A0A5C6EC78"/>
<evidence type="ECO:0000256" key="7">
    <source>
        <dbReference type="SAM" id="Phobius"/>
    </source>
</evidence>
<protein>
    <submittedName>
        <fullName evidence="10">Inner membrane protein YjjP</fullName>
    </submittedName>
</protein>
<keyword evidence="11" id="KW-1185">Reference proteome</keyword>
<feature type="transmembrane region" description="Helical" evidence="7">
    <location>
        <begin position="384"/>
        <end position="403"/>
    </location>
</feature>
<comment type="subcellular location">
    <subcellularLocation>
        <location evidence="1">Membrane</location>
        <topology evidence="1">Multi-pass membrane protein</topology>
    </subcellularLocation>
</comment>
<evidence type="ECO:0000259" key="8">
    <source>
        <dbReference type="Pfam" id="PF06738"/>
    </source>
</evidence>
<evidence type="ECO:0000256" key="4">
    <source>
        <dbReference type="ARBA" id="ARBA00023136"/>
    </source>
</evidence>
<sequence>MASEHDRLKDFLIDAAMLLHRYGTPSHRLERTMTKVGTALGCDSVFLYTPTALVISITIDGEESTVVRRVDSGEVHVDKLLCTDDVLDRLEQKEITIEEARKQLSEIDRAPPLFPFWVYAFACAAGCGSLAVLFRGRPTEVLAASAIGFGIVVFEKSQSWLGQDRSLLLPVSGFAAAIVSLAIAQFVTPIDHRLVTLAGVIILIPGLSLTVAMTELAVGHLSAGVARLAGAMVSLLTLFFGAAIAWRLAESWRQLPIKPVAAEITAALPPSWVVQWAALLIAPIAFAIIFQARIAQWPVIIAVSIMGIATSRFVNPYYGVEVASFTAALVVGCGSNLYARLRNRPALIALTPALIVLVPGSFSYRTLNALMDHDTIAGVELGFNTILIAMCLVGGLLTSNAVVPPKRIM</sequence>
<evidence type="ECO:0000256" key="5">
    <source>
        <dbReference type="ARBA" id="ARBA00034125"/>
    </source>
</evidence>
<evidence type="ECO:0000259" key="9">
    <source>
        <dbReference type="Pfam" id="PF12821"/>
    </source>
</evidence>
<feature type="domain" description="Threonine/serine exporter-like N-terminal" evidence="8">
    <location>
        <begin position="10"/>
        <end position="248"/>
    </location>
</feature>
<proteinExistence type="inferred from homology"/>
<evidence type="ECO:0000313" key="10">
    <source>
        <dbReference type="EMBL" id="TWU45537.1"/>
    </source>
</evidence>
<keyword evidence="3 7" id="KW-1133">Transmembrane helix</keyword>
<dbReference type="PANTHER" id="PTHR31082">
    <property type="entry name" value="PHEROMONE-REGULATED MEMBRANE PROTEIN 10"/>
    <property type="match status" value="1"/>
</dbReference>
<evidence type="ECO:0000256" key="2">
    <source>
        <dbReference type="ARBA" id="ARBA00022692"/>
    </source>
</evidence>